<dbReference type="Proteomes" id="UP001141992">
    <property type="component" value="Unassembled WGS sequence"/>
</dbReference>
<evidence type="ECO:0000256" key="4">
    <source>
        <dbReference type="ARBA" id="ARBA00022741"/>
    </source>
</evidence>
<dbReference type="GO" id="GO:0016020">
    <property type="term" value="C:membrane"/>
    <property type="evidence" value="ECO:0007669"/>
    <property type="project" value="InterPro"/>
</dbReference>
<dbReference type="SUPFAM" id="SSF52540">
    <property type="entry name" value="P-loop containing nucleoside triphosphate hydrolases"/>
    <property type="match status" value="1"/>
</dbReference>
<dbReference type="GO" id="GO:0005524">
    <property type="term" value="F:ATP binding"/>
    <property type="evidence" value="ECO:0007669"/>
    <property type="project" value="UniProtKB-KW"/>
</dbReference>
<dbReference type="Gene3D" id="3.40.50.300">
    <property type="entry name" value="P-loop containing nucleotide triphosphate hydrolases"/>
    <property type="match status" value="1"/>
</dbReference>
<evidence type="ECO:0000256" key="2">
    <source>
        <dbReference type="ARBA" id="ARBA00022448"/>
    </source>
</evidence>
<dbReference type="GO" id="GO:0140359">
    <property type="term" value="F:ABC-type transporter activity"/>
    <property type="evidence" value="ECO:0007669"/>
    <property type="project" value="InterPro"/>
</dbReference>
<dbReference type="RefSeq" id="WP_054440707.1">
    <property type="nucleotide sequence ID" value="NZ_CYTI01000017.1"/>
</dbReference>
<dbReference type="AlphaFoldDB" id="A0A9W5AEM7"/>
<dbReference type="PANTHER" id="PTHR46743">
    <property type="entry name" value="TEICHOIC ACIDS EXPORT ATP-BINDING PROTEIN TAGH"/>
    <property type="match status" value="1"/>
</dbReference>
<evidence type="ECO:0000259" key="6">
    <source>
        <dbReference type="PROSITE" id="PS50893"/>
    </source>
</evidence>
<sequence length="247" mass="27088">MIELKNVSIDYPLEHVDGASLKSALLSKFSRSRGPEKKFYRAIDDISLTIENGEQVGLVGLNGAGKSTLLRVMSGIFHPSHGTVNIRGRVSPLLDFATGFELHHTGLENIRIRLMLLGESSESIAQKIGEISEFSELGEFLDQPARTYSAGMFMRLAFATSTAINPEILIADEVVGAGDAQFAEKAKQRIEKLLSGGRTTVISSHSMGLIRQFCSRVVWLHKGKVMLDGPVEDVLKDYEVRAPTMAR</sequence>
<evidence type="ECO:0000313" key="8">
    <source>
        <dbReference type="Proteomes" id="UP001141992"/>
    </source>
</evidence>
<dbReference type="Pfam" id="PF00005">
    <property type="entry name" value="ABC_tran"/>
    <property type="match status" value="1"/>
</dbReference>
<keyword evidence="3" id="KW-0472">Membrane</keyword>
<keyword evidence="5 7" id="KW-0067">ATP-binding</keyword>
<gene>
    <name evidence="7" type="ORF">O9570_03755</name>
</gene>
<comment type="caution">
    <text evidence="7">The sequence shown here is derived from an EMBL/GenBank/DDBJ whole genome shotgun (WGS) entry which is preliminary data.</text>
</comment>
<reference evidence="7" key="1">
    <citation type="submission" date="2022-12" db="EMBL/GenBank/DDBJ databases">
        <authorList>
            <person name="Voronina O.L."/>
            <person name="Kunda M.S."/>
            <person name="Ryzhova N."/>
            <person name="Aksenova E.I."/>
        </authorList>
    </citation>
    <scope>NUCLEOTIDE SEQUENCE</scope>
    <source>
        <strain evidence="7">SCCH136:Ach223948</strain>
    </source>
</reference>
<dbReference type="InterPro" id="IPR003593">
    <property type="entry name" value="AAA+_ATPase"/>
</dbReference>
<name>A0A9W5AEM7_ALCXX</name>
<dbReference type="InterPro" id="IPR050683">
    <property type="entry name" value="Bact_Polysacc_Export_ATP-bd"/>
</dbReference>
<dbReference type="CDD" id="cd03220">
    <property type="entry name" value="ABC_KpsT_Wzt"/>
    <property type="match status" value="1"/>
</dbReference>
<comment type="similarity">
    <text evidence="1">Belongs to the ABC transporter superfamily.</text>
</comment>
<keyword evidence="2" id="KW-0813">Transport</keyword>
<dbReference type="PROSITE" id="PS00211">
    <property type="entry name" value="ABC_TRANSPORTER_1"/>
    <property type="match status" value="1"/>
</dbReference>
<protein>
    <submittedName>
        <fullName evidence="7">ABC transporter ATP-binding protein</fullName>
    </submittedName>
</protein>
<evidence type="ECO:0000256" key="5">
    <source>
        <dbReference type="ARBA" id="ARBA00022840"/>
    </source>
</evidence>
<dbReference type="EMBL" id="JAPZVI010000002">
    <property type="protein sequence ID" value="MCZ8400542.1"/>
    <property type="molecule type" value="Genomic_DNA"/>
</dbReference>
<dbReference type="SMART" id="SM00382">
    <property type="entry name" value="AAA"/>
    <property type="match status" value="1"/>
</dbReference>
<organism evidence="7 8">
    <name type="scientific">Alcaligenes xylosoxydans xylosoxydans</name>
    <name type="common">Achromobacter xylosoxidans</name>
    <dbReference type="NCBI Taxonomy" id="85698"/>
    <lineage>
        <taxon>Bacteria</taxon>
        <taxon>Pseudomonadati</taxon>
        <taxon>Pseudomonadota</taxon>
        <taxon>Betaproteobacteria</taxon>
        <taxon>Burkholderiales</taxon>
        <taxon>Alcaligenaceae</taxon>
        <taxon>Achromobacter</taxon>
    </lineage>
</organism>
<proteinExistence type="inferred from homology"/>
<dbReference type="PANTHER" id="PTHR46743:SF2">
    <property type="entry name" value="TEICHOIC ACIDS EXPORT ATP-BINDING PROTEIN TAGH"/>
    <property type="match status" value="1"/>
</dbReference>
<evidence type="ECO:0000256" key="3">
    <source>
        <dbReference type="ARBA" id="ARBA00022475"/>
    </source>
</evidence>
<evidence type="ECO:0000256" key="1">
    <source>
        <dbReference type="ARBA" id="ARBA00005417"/>
    </source>
</evidence>
<keyword evidence="3" id="KW-1003">Cell membrane</keyword>
<dbReference type="InterPro" id="IPR027417">
    <property type="entry name" value="P-loop_NTPase"/>
</dbReference>
<accession>A0A9W5AEM7</accession>
<dbReference type="PROSITE" id="PS50893">
    <property type="entry name" value="ABC_TRANSPORTER_2"/>
    <property type="match status" value="1"/>
</dbReference>
<feature type="domain" description="ABC transporter" evidence="6">
    <location>
        <begin position="21"/>
        <end position="247"/>
    </location>
</feature>
<dbReference type="InterPro" id="IPR015860">
    <property type="entry name" value="ABC_transpr_TagH-like"/>
</dbReference>
<dbReference type="GO" id="GO:0016887">
    <property type="term" value="F:ATP hydrolysis activity"/>
    <property type="evidence" value="ECO:0007669"/>
    <property type="project" value="InterPro"/>
</dbReference>
<dbReference type="InterPro" id="IPR017871">
    <property type="entry name" value="ABC_transporter-like_CS"/>
</dbReference>
<dbReference type="InterPro" id="IPR003439">
    <property type="entry name" value="ABC_transporter-like_ATP-bd"/>
</dbReference>
<keyword evidence="4" id="KW-0547">Nucleotide-binding</keyword>
<evidence type="ECO:0000313" key="7">
    <source>
        <dbReference type="EMBL" id="MCZ8400542.1"/>
    </source>
</evidence>